<evidence type="ECO:0000256" key="4">
    <source>
        <dbReference type="ARBA" id="ARBA00022840"/>
    </source>
</evidence>
<evidence type="ECO:0000256" key="5">
    <source>
        <dbReference type="ARBA" id="ARBA00022917"/>
    </source>
</evidence>
<dbReference type="GO" id="GO:0050567">
    <property type="term" value="F:glutaminyl-tRNA synthase (glutamine-hydrolyzing) activity"/>
    <property type="evidence" value="ECO:0007669"/>
    <property type="project" value="UniProtKB-UniRule"/>
</dbReference>
<evidence type="ECO:0000256" key="1">
    <source>
        <dbReference type="ARBA" id="ARBA00008069"/>
    </source>
</evidence>
<proteinExistence type="inferred from homology"/>
<evidence type="ECO:0000256" key="2">
    <source>
        <dbReference type="ARBA" id="ARBA00022598"/>
    </source>
</evidence>
<feature type="active site" description="Charge relay system" evidence="7">
    <location>
        <position position="79"/>
    </location>
</feature>
<evidence type="ECO:0000313" key="9">
    <source>
        <dbReference type="EMBL" id="PIT96849.1"/>
    </source>
</evidence>
<comment type="caution">
    <text evidence="9">The sequence shown here is derived from an EMBL/GenBank/DDBJ whole genome shotgun (WGS) entry which is preliminary data.</text>
</comment>
<dbReference type="InterPro" id="IPR000120">
    <property type="entry name" value="Amidase"/>
</dbReference>
<dbReference type="PANTHER" id="PTHR11895:SF151">
    <property type="entry name" value="GLUTAMYL-TRNA(GLN) AMIDOTRANSFERASE SUBUNIT A"/>
    <property type="match status" value="1"/>
</dbReference>
<dbReference type="HAMAP" id="MF_00120">
    <property type="entry name" value="GatA"/>
    <property type="match status" value="1"/>
</dbReference>
<protein>
    <recommendedName>
        <fullName evidence="7">Glutamyl-tRNA(Gln) amidotransferase subunit A</fullName>
        <shortName evidence="7">Glu-ADT subunit A</shortName>
        <ecNumber evidence="7">6.3.5.7</ecNumber>
    </recommendedName>
</protein>
<evidence type="ECO:0000256" key="6">
    <source>
        <dbReference type="ARBA" id="ARBA00047407"/>
    </source>
</evidence>
<evidence type="ECO:0000256" key="3">
    <source>
        <dbReference type="ARBA" id="ARBA00022741"/>
    </source>
</evidence>
<dbReference type="GO" id="GO:0006412">
    <property type="term" value="P:translation"/>
    <property type="evidence" value="ECO:0007669"/>
    <property type="project" value="UniProtKB-UniRule"/>
</dbReference>
<feature type="active site" description="Acyl-ester intermediate" evidence="7">
    <location>
        <position position="178"/>
    </location>
</feature>
<gene>
    <name evidence="7 9" type="primary">gatA</name>
    <name evidence="9" type="ORF">COT82_00900</name>
</gene>
<dbReference type="InterPro" id="IPR023631">
    <property type="entry name" value="Amidase_dom"/>
</dbReference>
<reference evidence="10" key="1">
    <citation type="submission" date="2017-09" db="EMBL/GenBank/DDBJ databases">
        <title>Depth-based differentiation of microbial function through sediment-hosted aquifers and enrichment of novel symbionts in the deep terrestrial subsurface.</title>
        <authorList>
            <person name="Probst A.J."/>
            <person name="Ladd B."/>
            <person name="Jarett J.K."/>
            <person name="Geller-Mcgrath D.E."/>
            <person name="Sieber C.M.K."/>
            <person name="Emerson J.B."/>
            <person name="Anantharaman K."/>
            <person name="Thomas B.C."/>
            <person name="Malmstrom R."/>
            <person name="Stieglmeier M."/>
            <person name="Klingl A."/>
            <person name="Woyke T."/>
            <person name="Ryan C.M."/>
            <person name="Banfield J.F."/>
        </authorList>
    </citation>
    <scope>NUCLEOTIDE SEQUENCE [LARGE SCALE GENOMIC DNA]</scope>
</reference>
<comment type="catalytic activity">
    <reaction evidence="6 7">
        <text>L-glutamyl-tRNA(Gln) + L-glutamine + ATP + H2O = L-glutaminyl-tRNA(Gln) + L-glutamate + ADP + phosphate + H(+)</text>
        <dbReference type="Rhea" id="RHEA:17521"/>
        <dbReference type="Rhea" id="RHEA-COMP:9681"/>
        <dbReference type="Rhea" id="RHEA-COMP:9684"/>
        <dbReference type="ChEBI" id="CHEBI:15377"/>
        <dbReference type="ChEBI" id="CHEBI:15378"/>
        <dbReference type="ChEBI" id="CHEBI:29985"/>
        <dbReference type="ChEBI" id="CHEBI:30616"/>
        <dbReference type="ChEBI" id="CHEBI:43474"/>
        <dbReference type="ChEBI" id="CHEBI:58359"/>
        <dbReference type="ChEBI" id="CHEBI:78520"/>
        <dbReference type="ChEBI" id="CHEBI:78521"/>
        <dbReference type="ChEBI" id="CHEBI:456216"/>
        <dbReference type="EC" id="6.3.5.7"/>
    </reaction>
</comment>
<dbReference type="EMBL" id="PFAA01000022">
    <property type="protein sequence ID" value="PIT96849.1"/>
    <property type="molecule type" value="Genomic_DNA"/>
</dbReference>
<sequence>MIDIKKLDIKMANKHLIDGDFSAVELAENCIKNIQEKNLKINAYLEIYDDILKKAAEADDKIKNKKDISILTGIPLALKDNILYQGKRVTAGSKILENYTATYDATVIKKLKEEGAVFIGRTNLDEFAMGSSTENSAYGVTKNPYDMERVAGGSSGGSAAAVAFGGALAALGSDTGGSVRQPASFCGVVGLKPTYGAVSRYGLIAMGSSLDQIGPIGKTISDVEIIFNAIEGNDKMDSTSLFENRRQISGKDIEEKSIGIPSDFINDGIDKDIFENFNDSIKKLKSLGYKIKEITLPNIKHSLAVYYIIMPAEASTNLARFDGVRYGLRKEGADMIGDYFETREAGFGIEVKRRIMLGTHILSSGYYDAYYNKANAVRNVIKYDFYKAFSEVSAIITPTTPAPAFKIDEKSNPLSMYLADIFTVPVNLTGMPAISIPSGIVARGKAKLPVGLQIIAPHMREDILFNIGRDFLAEK</sequence>
<evidence type="ECO:0000259" key="8">
    <source>
        <dbReference type="Pfam" id="PF01425"/>
    </source>
</evidence>
<comment type="similarity">
    <text evidence="1 7">Belongs to the amidase family. GatA subfamily.</text>
</comment>
<keyword evidence="4 7" id="KW-0067">ATP-binding</keyword>
<accession>A0A2M6WVM9</accession>
<dbReference type="SUPFAM" id="SSF75304">
    <property type="entry name" value="Amidase signature (AS) enzymes"/>
    <property type="match status" value="1"/>
</dbReference>
<dbReference type="GO" id="GO:0005524">
    <property type="term" value="F:ATP binding"/>
    <property type="evidence" value="ECO:0007669"/>
    <property type="project" value="UniProtKB-KW"/>
</dbReference>
<keyword evidence="3 7" id="KW-0547">Nucleotide-binding</keyword>
<dbReference type="GO" id="GO:0030956">
    <property type="term" value="C:glutamyl-tRNA(Gln) amidotransferase complex"/>
    <property type="evidence" value="ECO:0007669"/>
    <property type="project" value="InterPro"/>
</dbReference>
<dbReference type="PROSITE" id="PS00571">
    <property type="entry name" value="AMIDASES"/>
    <property type="match status" value="1"/>
</dbReference>
<dbReference type="EC" id="6.3.5.7" evidence="7"/>
<dbReference type="PANTHER" id="PTHR11895">
    <property type="entry name" value="TRANSAMIDASE"/>
    <property type="match status" value="1"/>
</dbReference>
<comment type="subunit">
    <text evidence="7">Heterotrimer of A, B and C subunits.</text>
</comment>
<dbReference type="InterPro" id="IPR036928">
    <property type="entry name" value="AS_sf"/>
</dbReference>
<dbReference type="InterPro" id="IPR020556">
    <property type="entry name" value="Amidase_CS"/>
</dbReference>
<organism evidence="9 10">
    <name type="scientific">Candidatus Campbellbacteria bacterium CG10_big_fil_rev_8_21_14_0_10_35_52</name>
    <dbReference type="NCBI Taxonomy" id="1974527"/>
    <lineage>
        <taxon>Bacteria</taxon>
        <taxon>Candidatus Campbelliibacteriota</taxon>
    </lineage>
</organism>
<dbReference type="Proteomes" id="UP000230481">
    <property type="component" value="Unassembled WGS sequence"/>
</dbReference>
<dbReference type="Pfam" id="PF01425">
    <property type="entry name" value="Amidase"/>
    <property type="match status" value="1"/>
</dbReference>
<feature type="active site" description="Charge relay system" evidence="7">
    <location>
        <position position="154"/>
    </location>
</feature>
<dbReference type="NCBIfam" id="TIGR00132">
    <property type="entry name" value="gatA"/>
    <property type="match status" value="1"/>
</dbReference>
<comment type="function">
    <text evidence="7">Allows the formation of correctly charged Gln-tRNA(Gln) through the transamidation of misacylated Glu-tRNA(Gln) in organisms which lack glutaminyl-tRNA synthetase. The reaction takes place in the presence of glutamine and ATP through an activated gamma-phospho-Glu-tRNA(Gln).</text>
</comment>
<evidence type="ECO:0000256" key="7">
    <source>
        <dbReference type="HAMAP-Rule" id="MF_00120"/>
    </source>
</evidence>
<dbReference type="GO" id="GO:0016740">
    <property type="term" value="F:transferase activity"/>
    <property type="evidence" value="ECO:0007669"/>
    <property type="project" value="UniProtKB-KW"/>
</dbReference>
<keyword evidence="9" id="KW-0808">Transferase</keyword>
<feature type="domain" description="Amidase" evidence="8">
    <location>
        <begin position="25"/>
        <end position="462"/>
    </location>
</feature>
<dbReference type="AlphaFoldDB" id="A0A2M6WVM9"/>
<name>A0A2M6WVM9_9BACT</name>
<dbReference type="Gene3D" id="3.90.1300.10">
    <property type="entry name" value="Amidase signature (AS) domain"/>
    <property type="match status" value="1"/>
</dbReference>
<keyword evidence="5 7" id="KW-0648">Protein biosynthesis</keyword>
<keyword evidence="2 7" id="KW-0436">Ligase</keyword>
<evidence type="ECO:0000313" key="10">
    <source>
        <dbReference type="Proteomes" id="UP000230481"/>
    </source>
</evidence>
<dbReference type="InterPro" id="IPR004412">
    <property type="entry name" value="GatA"/>
</dbReference>